<dbReference type="EMBL" id="OA566001">
    <property type="protein sequence ID" value="CAD7198107.1"/>
    <property type="molecule type" value="Genomic_DNA"/>
</dbReference>
<dbReference type="InterPro" id="IPR051217">
    <property type="entry name" value="Insect_Cuticle_Struc_Prot"/>
</dbReference>
<keyword evidence="1 2" id="KW-0193">Cuticle</keyword>
<dbReference type="PRINTS" id="PR00947">
    <property type="entry name" value="CUTICLE"/>
</dbReference>
<evidence type="ECO:0000256" key="1">
    <source>
        <dbReference type="ARBA" id="ARBA00022460"/>
    </source>
</evidence>
<feature type="chain" id="PRO_5031242751" evidence="3">
    <location>
        <begin position="21"/>
        <end position="291"/>
    </location>
</feature>
<sequence length="291" mass="31920">MIKFTVVTAVLVALCCDVSAGGHAHSSTYFKGPVAHPKYEFGYEVTDHHTGDSHYQKESRDGDKVVGEYALKEPGGNVRTVKYVADKHGFHPVVHNSHEVSALRTKPYSKAQLQVVSIAVTDSYFWASVDETTDRCGRYIANIVVGKLGSRGPSSPHLIAPRVIQTFYEEYAVSIREAKVATTSSSVVSDLASVKSYFGNLPGVIVSLEARDLPLIGSVKIMHTIQEDVKQTPGPVASSVATKLEQVRSEQQTKLQFVRVSKTLESHFTFLYRGKQTARGATTHLQPRENS</sequence>
<dbReference type="PANTHER" id="PTHR12236">
    <property type="entry name" value="STRUCTURAL CONTITUENT OF CUTICLE"/>
    <property type="match status" value="1"/>
</dbReference>
<evidence type="ECO:0000313" key="4">
    <source>
        <dbReference type="EMBL" id="CAD7198107.1"/>
    </source>
</evidence>
<dbReference type="PANTHER" id="PTHR12236:SF95">
    <property type="entry name" value="CUTICULAR PROTEIN 76BD, ISOFORM C-RELATED"/>
    <property type="match status" value="1"/>
</dbReference>
<keyword evidence="3" id="KW-0732">Signal</keyword>
<evidence type="ECO:0000256" key="2">
    <source>
        <dbReference type="PROSITE-ProRule" id="PRU00497"/>
    </source>
</evidence>
<gene>
    <name evidence="4" type="ORF">TDIB3V08_LOCUS4396</name>
</gene>
<evidence type="ECO:0000256" key="3">
    <source>
        <dbReference type="SAM" id="SignalP"/>
    </source>
</evidence>
<proteinExistence type="predicted"/>
<dbReference type="AlphaFoldDB" id="A0A7R8VGG5"/>
<feature type="signal peptide" evidence="3">
    <location>
        <begin position="1"/>
        <end position="20"/>
    </location>
</feature>
<organism evidence="4">
    <name type="scientific">Timema douglasi</name>
    <name type="common">Walking stick</name>
    <dbReference type="NCBI Taxonomy" id="61478"/>
    <lineage>
        <taxon>Eukaryota</taxon>
        <taxon>Metazoa</taxon>
        <taxon>Ecdysozoa</taxon>
        <taxon>Arthropoda</taxon>
        <taxon>Hexapoda</taxon>
        <taxon>Insecta</taxon>
        <taxon>Pterygota</taxon>
        <taxon>Neoptera</taxon>
        <taxon>Polyneoptera</taxon>
        <taxon>Phasmatodea</taxon>
        <taxon>Timematodea</taxon>
        <taxon>Timematoidea</taxon>
        <taxon>Timematidae</taxon>
        <taxon>Timema</taxon>
    </lineage>
</organism>
<accession>A0A7R8VGG5</accession>
<reference evidence="4" key="1">
    <citation type="submission" date="2020-11" db="EMBL/GenBank/DDBJ databases">
        <authorList>
            <person name="Tran Van P."/>
        </authorList>
    </citation>
    <scope>NUCLEOTIDE SEQUENCE</scope>
</reference>
<name>A0A7R8VGG5_TIMDO</name>
<dbReference type="GO" id="GO:0005615">
    <property type="term" value="C:extracellular space"/>
    <property type="evidence" value="ECO:0007669"/>
    <property type="project" value="TreeGrafter"/>
</dbReference>
<dbReference type="InterPro" id="IPR000618">
    <property type="entry name" value="Insect_cuticle"/>
</dbReference>
<dbReference type="GO" id="GO:0031012">
    <property type="term" value="C:extracellular matrix"/>
    <property type="evidence" value="ECO:0007669"/>
    <property type="project" value="TreeGrafter"/>
</dbReference>
<dbReference type="Pfam" id="PF00379">
    <property type="entry name" value="Chitin_bind_4"/>
    <property type="match status" value="1"/>
</dbReference>
<dbReference type="PROSITE" id="PS51155">
    <property type="entry name" value="CHIT_BIND_RR_2"/>
    <property type="match status" value="1"/>
</dbReference>
<protein>
    <submittedName>
        <fullName evidence="4">Uncharacterized protein</fullName>
    </submittedName>
</protein>
<dbReference type="GO" id="GO:0042302">
    <property type="term" value="F:structural constituent of cuticle"/>
    <property type="evidence" value="ECO:0007669"/>
    <property type="project" value="UniProtKB-UniRule"/>
</dbReference>